<evidence type="ECO:0000313" key="2">
    <source>
        <dbReference type="RefSeq" id="XP_052113029.1"/>
    </source>
</evidence>
<reference evidence="2" key="2">
    <citation type="submission" date="2025-08" db="UniProtKB">
        <authorList>
            <consortium name="RefSeq"/>
        </authorList>
    </citation>
    <scope>IDENTIFICATION</scope>
    <source>
        <tissue evidence="2">Whole plant</tissue>
    </source>
</reference>
<organism evidence="1 2">
    <name type="scientific">Arachis duranensis</name>
    <name type="common">Wild peanut</name>
    <dbReference type="NCBI Taxonomy" id="130453"/>
    <lineage>
        <taxon>Eukaryota</taxon>
        <taxon>Viridiplantae</taxon>
        <taxon>Streptophyta</taxon>
        <taxon>Embryophyta</taxon>
        <taxon>Tracheophyta</taxon>
        <taxon>Spermatophyta</taxon>
        <taxon>Magnoliopsida</taxon>
        <taxon>eudicotyledons</taxon>
        <taxon>Gunneridae</taxon>
        <taxon>Pentapetalae</taxon>
        <taxon>rosids</taxon>
        <taxon>fabids</taxon>
        <taxon>Fabales</taxon>
        <taxon>Fabaceae</taxon>
        <taxon>Papilionoideae</taxon>
        <taxon>50 kb inversion clade</taxon>
        <taxon>dalbergioids sensu lato</taxon>
        <taxon>Dalbergieae</taxon>
        <taxon>Pterocarpus clade</taxon>
        <taxon>Arachis</taxon>
    </lineage>
</organism>
<dbReference type="PANTHER" id="PTHR47481:SF31">
    <property type="entry name" value="OS01G0873500 PROTEIN"/>
    <property type="match status" value="1"/>
</dbReference>
<evidence type="ECO:0000313" key="1">
    <source>
        <dbReference type="Proteomes" id="UP000515211"/>
    </source>
</evidence>
<dbReference type="RefSeq" id="XP_052113029.1">
    <property type="nucleotide sequence ID" value="XM_052257069.1"/>
</dbReference>
<proteinExistence type="predicted"/>
<protein>
    <submittedName>
        <fullName evidence="2">Uncharacterized protein LOC127744777</fullName>
    </submittedName>
</protein>
<dbReference type="KEGG" id="adu:127744777"/>
<reference evidence="1" key="1">
    <citation type="journal article" date="2016" name="Nat. Genet.">
        <title>The genome sequences of Arachis duranensis and Arachis ipaensis, the diploid ancestors of cultivated peanut.</title>
        <authorList>
            <person name="Bertioli D.J."/>
            <person name="Cannon S.B."/>
            <person name="Froenicke L."/>
            <person name="Huang G."/>
            <person name="Farmer A.D."/>
            <person name="Cannon E.K."/>
            <person name="Liu X."/>
            <person name="Gao D."/>
            <person name="Clevenger J."/>
            <person name="Dash S."/>
            <person name="Ren L."/>
            <person name="Moretzsohn M.C."/>
            <person name="Shirasawa K."/>
            <person name="Huang W."/>
            <person name="Vidigal B."/>
            <person name="Abernathy B."/>
            <person name="Chu Y."/>
            <person name="Niederhuth C.E."/>
            <person name="Umale P."/>
            <person name="Araujo A.C."/>
            <person name="Kozik A."/>
            <person name="Kim K.D."/>
            <person name="Burow M.D."/>
            <person name="Varshney R.K."/>
            <person name="Wang X."/>
            <person name="Zhang X."/>
            <person name="Barkley N."/>
            <person name="Guimaraes P.M."/>
            <person name="Isobe S."/>
            <person name="Guo B."/>
            <person name="Liao B."/>
            <person name="Stalker H.T."/>
            <person name="Schmitz R.J."/>
            <person name="Scheffler B.E."/>
            <person name="Leal-Bertioli S.C."/>
            <person name="Xun X."/>
            <person name="Jackson S.A."/>
            <person name="Michelmore R."/>
            <person name="Ozias-Akins P."/>
        </authorList>
    </citation>
    <scope>NUCLEOTIDE SEQUENCE [LARGE SCALE GENOMIC DNA]</scope>
    <source>
        <strain evidence="1">cv. V14167</strain>
    </source>
</reference>
<name>A0A9C6WP62_ARADU</name>
<accession>A0A9C6WP62</accession>
<dbReference type="GeneID" id="127744777"/>
<sequence>MAAINNPAPMVNSAPMASAPRFTSTPIYMKLDDDNFLQWKDQVEALIEGNDLLDHVIGSRIPHKFLENGEINSEYQRWKKQDALLKSWLLASMTKPYMTRMVGYTPIKFGTGNYSW</sequence>
<dbReference type="PANTHER" id="PTHR47481">
    <property type="match status" value="1"/>
</dbReference>
<keyword evidence="1" id="KW-1185">Reference proteome</keyword>
<dbReference type="Proteomes" id="UP000515211">
    <property type="component" value="Chromosome 2"/>
</dbReference>
<gene>
    <name evidence="2" type="primary">LOC127744777</name>
</gene>
<dbReference type="AlphaFoldDB" id="A0A9C6WP62"/>